<organism evidence="1 2">
    <name type="scientific">Donghicola mangrovi</name>
    <dbReference type="NCBI Taxonomy" id="2729614"/>
    <lineage>
        <taxon>Bacteria</taxon>
        <taxon>Pseudomonadati</taxon>
        <taxon>Pseudomonadota</taxon>
        <taxon>Alphaproteobacteria</taxon>
        <taxon>Rhodobacterales</taxon>
        <taxon>Roseobacteraceae</taxon>
        <taxon>Donghicola</taxon>
    </lineage>
</organism>
<accession>A0A850Q2J4</accession>
<proteinExistence type="predicted"/>
<reference evidence="1 2" key="1">
    <citation type="submission" date="2020-04" db="EMBL/GenBank/DDBJ databases">
        <title>Donghicola sp., a member of the Rhodobacteraceae family isolated from mangrove forest in Thailand.</title>
        <authorList>
            <person name="Charoenyingcharoen P."/>
            <person name="Yukphan P."/>
        </authorList>
    </citation>
    <scope>NUCLEOTIDE SEQUENCE [LARGE SCALE GENOMIC DNA]</scope>
    <source>
        <strain evidence="1 2">B5-SW-15</strain>
    </source>
</reference>
<dbReference type="Pfam" id="PF09652">
    <property type="entry name" value="Cas_VVA1548"/>
    <property type="match status" value="1"/>
</dbReference>
<dbReference type="EMBL" id="JABCJE010000003">
    <property type="protein sequence ID" value="NVO23316.1"/>
    <property type="molecule type" value="Genomic_DNA"/>
</dbReference>
<sequence>MTDWFVSRHQATMEWAKGQHIAANFVSHLDIAKVQQNDRVYGTLPIQLVAEVCAKGARYFHVILDLPAEHRGKELTMVDLQRFGIRLQEFMAKEILDGR</sequence>
<name>A0A850Q2J4_9RHOB</name>
<dbReference type="InterPro" id="IPR013443">
    <property type="entry name" value="CRISPR-assoc_prot_Csx16"/>
</dbReference>
<dbReference type="AlphaFoldDB" id="A0A850Q2J4"/>
<evidence type="ECO:0000313" key="1">
    <source>
        <dbReference type="EMBL" id="NVO23316.1"/>
    </source>
</evidence>
<gene>
    <name evidence="1" type="primary">csx16</name>
    <name evidence="1" type="ORF">HJ536_08105</name>
</gene>
<dbReference type="RefSeq" id="WP_177157359.1">
    <property type="nucleotide sequence ID" value="NZ_JABCJE010000003.1"/>
</dbReference>
<dbReference type="NCBIfam" id="TIGR02620">
    <property type="entry name" value="cas_VVA1548"/>
    <property type="match status" value="1"/>
</dbReference>
<dbReference type="Proteomes" id="UP000592216">
    <property type="component" value="Unassembled WGS sequence"/>
</dbReference>
<evidence type="ECO:0000313" key="2">
    <source>
        <dbReference type="Proteomes" id="UP000592216"/>
    </source>
</evidence>
<comment type="caution">
    <text evidence="1">The sequence shown here is derived from an EMBL/GenBank/DDBJ whole genome shotgun (WGS) entry which is preliminary data.</text>
</comment>
<protein>
    <submittedName>
        <fullName evidence="1">CRISPR-associated protein Csx16</fullName>
    </submittedName>
</protein>